<organism evidence="2 3">
    <name type="scientific">Saxophila tyrrhenica</name>
    <dbReference type="NCBI Taxonomy" id="1690608"/>
    <lineage>
        <taxon>Eukaryota</taxon>
        <taxon>Fungi</taxon>
        <taxon>Dikarya</taxon>
        <taxon>Ascomycota</taxon>
        <taxon>Pezizomycotina</taxon>
        <taxon>Dothideomycetes</taxon>
        <taxon>Dothideomycetidae</taxon>
        <taxon>Mycosphaerellales</taxon>
        <taxon>Extremaceae</taxon>
        <taxon>Saxophila</taxon>
    </lineage>
</organism>
<dbReference type="Proteomes" id="UP001337655">
    <property type="component" value="Unassembled WGS sequence"/>
</dbReference>
<dbReference type="EMBL" id="JAVRRT010000001">
    <property type="protein sequence ID" value="KAK5175207.1"/>
    <property type="molecule type" value="Genomic_DNA"/>
</dbReference>
<evidence type="ECO:0000313" key="2">
    <source>
        <dbReference type="EMBL" id="KAK5175207.1"/>
    </source>
</evidence>
<proteinExistence type="predicted"/>
<protein>
    <submittedName>
        <fullName evidence="2">Uncharacterized protein</fullName>
    </submittedName>
</protein>
<comment type="caution">
    <text evidence="2">The sequence shown here is derived from an EMBL/GenBank/DDBJ whole genome shotgun (WGS) entry which is preliminary data.</text>
</comment>
<name>A0AAV9PQK5_9PEZI</name>
<keyword evidence="1" id="KW-0732">Signal</keyword>
<gene>
    <name evidence="2" type="ORF">LTR77_000344</name>
</gene>
<dbReference type="GeneID" id="89921695"/>
<dbReference type="AlphaFoldDB" id="A0AAV9PQK5"/>
<evidence type="ECO:0000313" key="3">
    <source>
        <dbReference type="Proteomes" id="UP001337655"/>
    </source>
</evidence>
<dbReference type="PANTHER" id="PTHR40640">
    <property type="entry name" value="ANCHORED GLYCOPROTEIN, PUTATIVE (AFU_ORTHOLOGUE AFUA_8G04860)-RELATED"/>
    <property type="match status" value="1"/>
</dbReference>
<dbReference type="RefSeq" id="XP_064663845.1">
    <property type="nucleotide sequence ID" value="XM_064797611.1"/>
</dbReference>
<keyword evidence="3" id="KW-1185">Reference proteome</keyword>
<dbReference type="PANTHER" id="PTHR40640:SF1">
    <property type="entry name" value="ANCHORED GLYCOPROTEIN, PUTATIVE (AFU_ORTHOLOGUE AFUA_8G04860)-RELATED"/>
    <property type="match status" value="1"/>
</dbReference>
<evidence type="ECO:0000256" key="1">
    <source>
        <dbReference type="SAM" id="SignalP"/>
    </source>
</evidence>
<feature type="chain" id="PRO_5043810236" evidence="1">
    <location>
        <begin position="17"/>
        <end position="210"/>
    </location>
</feature>
<reference evidence="2 3" key="1">
    <citation type="submission" date="2023-08" db="EMBL/GenBank/DDBJ databases">
        <title>Black Yeasts Isolated from many extreme environments.</title>
        <authorList>
            <person name="Coleine C."/>
            <person name="Stajich J.E."/>
            <person name="Selbmann L."/>
        </authorList>
    </citation>
    <scope>NUCLEOTIDE SEQUENCE [LARGE SCALE GENOMIC DNA]</scope>
    <source>
        <strain evidence="2 3">CCFEE 5935</strain>
    </source>
</reference>
<feature type="signal peptide" evidence="1">
    <location>
        <begin position="1"/>
        <end position="16"/>
    </location>
</feature>
<sequence>MFTQAILLSFALGSYAQSISSSAVLGSSSTTASSVDAQTTMNLFIDAGSDQQFIGEVLNADCDKTTYGLYCTEGDYGSGILSSTCDPDAIARATYGPGSFGLSTEAMTSGVRVTLVEECQLSGTTQAVCTASIGVSANGENTATSSTGTRTGTDVNYFQVPITAGASKLAACTGSDASSSGNAAPAATGAAEVWKVLVVPGAAALLGALA</sequence>
<accession>A0AAV9PQK5</accession>